<keyword evidence="4" id="KW-1185">Reference proteome</keyword>
<feature type="region of interest" description="Disordered" evidence="1">
    <location>
        <begin position="171"/>
        <end position="190"/>
    </location>
</feature>
<protein>
    <recommendedName>
        <fullName evidence="2">GAF domain-containing protein</fullName>
    </recommendedName>
</protein>
<dbReference type="Gene3D" id="3.30.450.40">
    <property type="match status" value="1"/>
</dbReference>
<comment type="caution">
    <text evidence="3">The sequence shown here is derived from an EMBL/GenBank/DDBJ whole genome shotgun (WGS) entry which is preliminary data.</text>
</comment>
<organism evidence="3 4">
    <name type="scientific">Frondihabitans peucedani</name>
    <dbReference type="NCBI Taxonomy" id="598626"/>
    <lineage>
        <taxon>Bacteria</taxon>
        <taxon>Bacillati</taxon>
        <taxon>Actinomycetota</taxon>
        <taxon>Actinomycetes</taxon>
        <taxon>Micrococcales</taxon>
        <taxon>Microbacteriaceae</taxon>
        <taxon>Frondihabitans</taxon>
    </lineage>
</organism>
<feature type="domain" description="GAF" evidence="2">
    <location>
        <begin position="252"/>
        <end position="388"/>
    </location>
</feature>
<evidence type="ECO:0000313" key="3">
    <source>
        <dbReference type="EMBL" id="GAA4267594.1"/>
    </source>
</evidence>
<accession>A0ABP8E637</accession>
<dbReference type="Proteomes" id="UP001501594">
    <property type="component" value="Unassembled WGS sequence"/>
</dbReference>
<name>A0ABP8E637_9MICO</name>
<gene>
    <name evidence="3" type="ORF">GCM10022256_32060</name>
</gene>
<evidence type="ECO:0000259" key="2">
    <source>
        <dbReference type="SMART" id="SM00065"/>
    </source>
</evidence>
<dbReference type="Gene3D" id="3.40.50.1110">
    <property type="entry name" value="SGNH hydrolase"/>
    <property type="match status" value="1"/>
</dbReference>
<dbReference type="SMART" id="SM00065">
    <property type="entry name" value="GAF"/>
    <property type="match status" value="1"/>
</dbReference>
<dbReference type="EMBL" id="BAABAU010000005">
    <property type="protein sequence ID" value="GAA4267594.1"/>
    <property type="molecule type" value="Genomic_DNA"/>
</dbReference>
<dbReference type="InterPro" id="IPR003018">
    <property type="entry name" value="GAF"/>
</dbReference>
<proteinExistence type="predicted"/>
<dbReference type="PANTHER" id="PTHR43102:SF2">
    <property type="entry name" value="GAF DOMAIN-CONTAINING PROTEIN"/>
    <property type="match status" value="1"/>
</dbReference>
<reference evidence="4" key="1">
    <citation type="journal article" date="2019" name="Int. J. Syst. Evol. Microbiol.">
        <title>The Global Catalogue of Microorganisms (GCM) 10K type strain sequencing project: providing services to taxonomists for standard genome sequencing and annotation.</title>
        <authorList>
            <consortium name="The Broad Institute Genomics Platform"/>
            <consortium name="The Broad Institute Genome Sequencing Center for Infectious Disease"/>
            <person name="Wu L."/>
            <person name="Ma J."/>
        </authorList>
    </citation>
    <scope>NUCLEOTIDE SEQUENCE [LARGE SCALE GENOMIC DNA]</scope>
    <source>
        <strain evidence="4">JCM 17442</strain>
    </source>
</reference>
<evidence type="ECO:0000313" key="4">
    <source>
        <dbReference type="Proteomes" id="UP001501594"/>
    </source>
</evidence>
<sequence length="389" mass="41654">MPRPDDAPRAHAPGIDPDRILVFGNGAAVGWGVRSHGLALPGQLAQRLSALTGRGTDVDAVADPAITIETAAAALPAERLAEYDAIVVVLGVSDALRLTSERRWRRGLFDLIDVLNARAAPNAEVLIVGIHRPSSIRILSVKEGSFVDRHAARLDAITREFCDARTHTTFVAPPERPRSAPSDAELGHTSPAATGLAADEFRRWAEGHAELLAPLLDRHVGDRRAARSIDEPAQSDEIRLAAIRALGLLDSPPEKRFDDITERARLLLGTAGAAFSIVDEDRLYNKSFSGVGAVEVPLRGAMCAVTIKSGTPFVVPDVWHDDRFVTHPAVRFYAGHPVETPDGVRIGALCVTDPHPRGAESVDLVLLRELALSVQRELAVTAPVESAAA</sequence>
<dbReference type="SUPFAM" id="SSF52266">
    <property type="entry name" value="SGNH hydrolase"/>
    <property type="match status" value="1"/>
</dbReference>
<evidence type="ECO:0000256" key="1">
    <source>
        <dbReference type="SAM" id="MobiDB-lite"/>
    </source>
</evidence>
<dbReference type="SUPFAM" id="SSF55781">
    <property type="entry name" value="GAF domain-like"/>
    <property type="match status" value="1"/>
</dbReference>
<dbReference type="InterPro" id="IPR029016">
    <property type="entry name" value="GAF-like_dom_sf"/>
</dbReference>
<dbReference type="Pfam" id="PF01590">
    <property type="entry name" value="GAF"/>
    <property type="match status" value="1"/>
</dbReference>
<dbReference type="PANTHER" id="PTHR43102">
    <property type="entry name" value="SLR1143 PROTEIN"/>
    <property type="match status" value="1"/>
</dbReference>
<dbReference type="InterPro" id="IPR036514">
    <property type="entry name" value="SGNH_hydro_sf"/>
</dbReference>